<dbReference type="AlphaFoldDB" id="A0A336LU66"/>
<feature type="compositionally biased region" description="Low complexity" evidence="5">
    <location>
        <begin position="64"/>
        <end position="75"/>
    </location>
</feature>
<accession>A0A336LU66</accession>
<feature type="transmembrane region" description="Helical" evidence="6">
    <location>
        <begin position="422"/>
        <end position="444"/>
    </location>
</feature>
<dbReference type="EMBL" id="UFQS01000195">
    <property type="protein sequence ID" value="SSX01104.1"/>
    <property type="molecule type" value="Genomic_DNA"/>
</dbReference>
<dbReference type="PROSITE" id="PS50850">
    <property type="entry name" value="MFS"/>
    <property type="match status" value="1"/>
</dbReference>
<dbReference type="OMA" id="FNMMFAA"/>
<feature type="region of interest" description="Disordered" evidence="5">
    <location>
        <begin position="56"/>
        <end position="75"/>
    </location>
</feature>
<dbReference type="FunFam" id="1.20.1250.20:FF:000249">
    <property type="entry name" value="facilitated trehalose transporter Tret1"/>
    <property type="match status" value="1"/>
</dbReference>
<dbReference type="GO" id="GO:0022857">
    <property type="term" value="F:transmembrane transporter activity"/>
    <property type="evidence" value="ECO:0007669"/>
    <property type="project" value="InterPro"/>
</dbReference>
<keyword evidence="2 6" id="KW-0812">Transmembrane</keyword>
<proteinExistence type="predicted"/>
<name>A0A336LU66_CULSO</name>
<dbReference type="GO" id="GO:0016020">
    <property type="term" value="C:membrane"/>
    <property type="evidence" value="ECO:0007669"/>
    <property type="project" value="UniProtKB-SubCell"/>
</dbReference>
<comment type="subcellular location">
    <subcellularLocation>
        <location evidence="1">Membrane</location>
        <topology evidence="1">Multi-pass membrane protein</topology>
    </subcellularLocation>
</comment>
<evidence type="ECO:0000256" key="4">
    <source>
        <dbReference type="ARBA" id="ARBA00023136"/>
    </source>
</evidence>
<dbReference type="PANTHER" id="PTHR48021">
    <property type="match status" value="1"/>
</dbReference>
<dbReference type="InterPro" id="IPR050549">
    <property type="entry name" value="MFS_Trehalose_Transporter"/>
</dbReference>
<feature type="domain" description="Major facilitator superfamily (MFS) profile" evidence="7">
    <location>
        <begin position="41"/>
        <end position="476"/>
    </location>
</feature>
<dbReference type="VEuPathDB" id="VectorBase:CSON004705"/>
<evidence type="ECO:0000256" key="2">
    <source>
        <dbReference type="ARBA" id="ARBA00022692"/>
    </source>
</evidence>
<evidence type="ECO:0000256" key="5">
    <source>
        <dbReference type="SAM" id="MobiDB-lite"/>
    </source>
</evidence>
<feature type="transmembrane region" description="Helical" evidence="6">
    <location>
        <begin position="326"/>
        <end position="346"/>
    </location>
</feature>
<reference evidence="9" key="2">
    <citation type="submission" date="2018-07" db="EMBL/GenBank/DDBJ databases">
        <authorList>
            <person name="Quirk P.G."/>
            <person name="Krulwich T.A."/>
        </authorList>
    </citation>
    <scope>NUCLEOTIDE SEQUENCE</scope>
</reference>
<dbReference type="InterPro" id="IPR036259">
    <property type="entry name" value="MFS_trans_sf"/>
</dbReference>
<reference evidence="8" key="1">
    <citation type="submission" date="2018-04" db="EMBL/GenBank/DDBJ databases">
        <authorList>
            <person name="Go L.Y."/>
            <person name="Mitchell J.A."/>
        </authorList>
    </citation>
    <scope>NUCLEOTIDE SEQUENCE</scope>
    <source>
        <tissue evidence="8">Whole organism</tissue>
    </source>
</reference>
<dbReference type="EMBL" id="UFQT01000195">
    <property type="protein sequence ID" value="SSX21484.1"/>
    <property type="molecule type" value="Genomic_DNA"/>
</dbReference>
<organism evidence="9">
    <name type="scientific">Culicoides sonorensis</name>
    <name type="common">Biting midge</name>
    <dbReference type="NCBI Taxonomy" id="179676"/>
    <lineage>
        <taxon>Eukaryota</taxon>
        <taxon>Metazoa</taxon>
        <taxon>Ecdysozoa</taxon>
        <taxon>Arthropoda</taxon>
        <taxon>Hexapoda</taxon>
        <taxon>Insecta</taxon>
        <taxon>Pterygota</taxon>
        <taxon>Neoptera</taxon>
        <taxon>Endopterygota</taxon>
        <taxon>Diptera</taxon>
        <taxon>Nematocera</taxon>
        <taxon>Chironomoidea</taxon>
        <taxon>Ceratopogonidae</taxon>
        <taxon>Ceratopogoninae</taxon>
        <taxon>Culicoides</taxon>
        <taxon>Monoculicoides</taxon>
    </lineage>
</organism>
<sequence>MKMNVNDSCAADTVKFLPKENNALLPSNSNNDLKIYTQKNDKLRFSSAPLLSKWDNNNLKEDSNNTQTNNINNNDKITSSTKRTAIFRQVSSIHSLASPVGAFLSGSVMERFGRRPAMMISTIPLILCWLLIALSQNHYFLLVGRFFGGFSTGLMGAPSQVWLAEIADPAVRGILIGLTLVTYSIGILFVYFLGSFLYWRYVAWASIVIPLIACGFLYFAPESPVWLTRHGQVQKASEALNWLRASDELGEKELQDLITRFERERSETTENIGFFKTISKLSTIKPLFIVNAFYILQVFSGSYLVVFYAVDIIQDFQSEHIDSMTAAVYTALIRMLFCLMYCFLVLKMHRRPLTIMSTGGSGAAAGILAIYLYTKIGQPKTQIDVFITAMCILFYLGFNTGLLTLPGIMTGELLPAKIRSQVAGSIFCMFNLVLFGTAKVFPYWKEYLKVHGVFAIFSFSSFLCAFMCYWILPETKTMTLGEIEDYFNEKNLLWKNRVNKDKEKQINA</sequence>
<feature type="transmembrane region" description="Helical" evidence="6">
    <location>
        <begin position="198"/>
        <end position="220"/>
    </location>
</feature>
<feature type="transmembrane region" description="Helical" evidence="6">
    <location>
        <begin position="117"/>
        <end position="134"/>
    </location>
</feature>
<dbReference type="PANTHER" id="PTHR48021:SF7">
    <property type="entry name" value="RH09188P"/>
    <property type="match status" value="1"/>
</dbReference>
<dbReference type="Gene3D" id="1.20.1250.20">
    <property type="entry name" value="MFS general substrate transporter like domains"/>
    <property type="match status" value="1"/>
</dbReference>
<feature type="transmembrane region" description="Helical" evidence="6">
    <location>
        <begin position="353"/>
        <end position="373"/>
    </location>
</feature>
<dbReference type="InterPro" id="IPR005828">
    <property type="entry name" value="MFS_sugar_transport-like"/>
</dbReference>
<feature type="transmembrane region" description="Helical" evidence="6">
    <location>
        <begin position="286"/>
        <end position="306"/>
    </location>
</feature>
<keyword evidence="3 6" id="KW-1133">Transmembrane helix</keyword>
<evidence type="ECO:0000313" key="8">
    <source>
        <dbReference type="EMBL" id="SSX01104.1"/>
    </source>
</evidence>
<feature type="transmembrane region" description="Helical" evidence="6">
    <location>
        <begin position="385"/>
        <end position="410"/>
    </location>
</feature>
<dbReference type="Pfam" id="PF00083">
    <property type="entry name" value="Sugar_tr"/>
    <property type="match status" value="1"/>
</dbReference>
<keyword evidence="4 6" id="KW-0472">Membrane</keyword>
<evidence type="ECO:0000256" key="6">
    <source>
        <dbReference type="SAM" id="Phobius"/>
    </source>
</evidence>
<feature type="transmembrane region" description="Helical" evidence="6">
    <location>
        <begin position="170"/>
        <end position="192"/>
    </location>
</feature>
<dbReference type="InterPro" id="IPR020846">
    <property type="entry name" value="MFS_dom"/>
</dbReference>
<evidence type="ECO:0000259" key="7">
    <source>
        <dbReference type="PROSITE" id="PS50850"/>
    </source>
</evidence>
<feature type="transmembrane region" description="Helical" evidence="6">
    <location>
        <begin position="140"/>
        <end position="158"/>
    </location>
</feature>
<dbReference type="SUPFAM" id="SSF103473">
    <property type="entry name" value="MFS general substrate transporter"/>
    <property type="match status" value="1"/>
</dbReference>
<evidence type="ECO:0000313" key="9">
    <source>
        <dbReference type="EMBL" id="SSX21484.1"/>
    </source>
</evidence>
<protein>
    <submittedName>
        <fullName evidence="9">CSON004705 protein</fullName>
    </submittedName>
</protein>
<feature type="transmembrane region" description="Helical" evidence="6">
    <location>
        <begin position="450"/>
        <end position="472"/>
    </location>
</feature>
<gene>
    <name evidence="9" type="primary">CSON004705</name>
</gene>
<evidence type="ECO:0000256" key="1">
    <source>
        <dbReference type="ARBA" id="ARBA00004141"/>
    </source>
</evidence>
<evidence type="ECO:0000256" key="3">
    <source>
        <dbReference type="ARBA" id="ARBA00022989"/>
    </source>
</evidence>